<comment type="caution">
    <text evidence="1">The sequence shown here is derived from an EMBL/GenBank/DDBJ whole genome shotgun (WGS) entry which is preliminary data.</text>
</comment>
<evidence type="ECO:0000313" key="2">
    <source>
        <dbReference type="Proteomes" id="UP001470023"/>
    </source>
</evidence>
<dbReference type="RefSeq" id="WP_352066399.1">
    <property type="nucleotide sequence ID" value="NZ_JBEPAZ010000144.1"/>
</dbReference>
<reference evidence="1 2" key="1">
    <citation type="submission" date="2024-06" db="EMBL/GenBank/DDBJ databases">
        <title>The Natural Products Discovery Center: Release of the First 8490 Sequenced Strains for Exploring Actinobacteria Biosynthetic Diversity.</title>
        <authorList>
            <person name="Kalkreuter E."/>
            <person name="Kautsar S.A."/>
            <person name="Yang D."/>
            <person name="Bader C.D."/>
            <person name="Teijaro C.N."/>
            <person name="Fluegel L."/>
            <person name="Davis C.M."/>
            <person name="Simpson J.R."/>
            <person name="Lauterbach L."/>
            <person name="Steele A.D."/>
            <person name="Gui C."/>
            <person name="Meng S."/>
            <person name="Li G."/>
            <person name="Viehrig K."/>
            <person name="Ye F."/>
            <person name="Su P."/>
            <person name="Kiefer A.F."/>
            <person name="Nichols A."/>
            <person name="Cepeda A.J."/>
            <person name="Yan W."/>
            <person name="Fan B."/>
            <person name="Jiang Y."/>
            <person name="Adhikari A."/>
            <person name="Zheng C.-J."/>
            <person name="Schuster L."/>
            <person name="Cowan T.M."/>
            <person name="Smanski M.J."/>
            <person name="Chevrette M.G."/>
            <person name="De Carvalho L.P.S."/>
            <person name="Shen B."/>
        </authorList>
    </citation>
    <scope>NUCLEOTIDE SEQUENCE [LARGE SCALE GENOMIC DNA]</scope>
    <source>
        <strain evidence="1 2">NPDC001166</strain>
    </source>
</reference>
<accession>A0ABV1ULI8</accession>
<evidence type="ECO:0008006" key="3">
    <source>
        <dbReference type="Google" id="ProtNLM"/>
    </source>
</evidence>
<proteinExistence type="predicted"/>
<name>A0ABV1ULI8_9ACTN</name>
<dbReference type="Proteomes" id="UP001470023">
    <property type="component" value="Unassembled WGS sequence"/>
</dbReference>
<protein>
    <recommendedName>
        <fullName evidence="3">DUF1877 family protein</fullName>
    </recommendedName>
</protein>
<evidence type="ECO:0000313" key="1">
    <source>
        <dbReference type="EMBL" id="MER6434594.1"/>
    </source>
</evidence>
<sequence length="185" mass="21095">MSFDVICLITQWAPAVAACRESRGTDFYWNAPDNPDGVDLPFAAERLYRGFDFIEAGVYYEILRGQLPSRLRDKADAFLGSVYHRLGPGCPDPPDDLADDVGFELARHEMYYSMRPATVRTVLGHARTVPWPEIEQAVTSATMPPRNTRHDVREFEHFGSIVWFHQDWLEEADRTGRGLIILLSH</sequence>
<dbReference type="EMBL" id="JBEPAZ010000144">
    <property type="protein sequence ID" value="MER6434594.1"/>
    <property type="molecule type" value="Genomic_DNA"/>
</dbReference>
<organism evidence="1 2">
    <name type="scientific">Streptomyces sp. 900105245</name>
    <dbReference type="NCBI Taxonomy" id="3154379"/>
    <lineage>
        <taxon>Bacteria</taxon>
        <taxon>Bacillati</taxon>
        <taxon>Actinomycetota</taxon>
        <taxon>Actinomycetes</taxon>
        <taxon>Kitasatosporales</taxon>
        <taxon>Streptomycetaceae</taxon>
        <taxon>Streptomyces</taxon>
    </lineage>
</organism>
<keyword evidence="2" id="KW-1185">Reference proteome</keyword>
<gene>
    <name evidence="1" type="ORF">ABT272_44670</name>
</gene>